<accession>A0ABQ3VQM5</accession>
<dbReference type="Proteomes" id="UP000635565">
    <property type="component" value="Unassembled WGS sequence"/>
</dbReference>
<organism evidence="2 3">
    <name type="scientific">Dictyobacter formicarum</name>
    <dbReference type="NCBI Taxonomy" id="2778368"/>
    <lineage>
        <taxon>Bacteria</taxon>
        <taxon>Bacillati</taxon>
        <taxon>Chloroflexota</taxon>
        <taxon>Ktedonobacteria</taxon>
        <taxon>Ktedonobacterales</taxon>
        <taxon>Dictyobacteraceae</taxon>
        <taxon>Dictyobacter</taxon>
    </lineage>
</organism>
<feature type="compositionally biased region" description="Polar residues" evidence="1">
    <location>
        <begin position="14"/>
        <end position="29"/>
    </location>
</feature>
<evidence type="ECO:0000313" key="2">
    <source>
        <dbReference type="EMBL" id="GHO87626.1"/>
    </source>
</evidence>
<reference evidence="2 3" key="1">
    <citation type="journal article" date="2021" name="Int. J. Syst. Evol. Microbiol.">
        <title>Reticulibacter mediterranei gen. nov., sp. nov., within the new family Reticulibacteraceae fam. nov., and Ktedonospora formicarum gen. nov., sp. nov., Ktedonobacter robiniae sp. nov., Dictyobacter formicarum sp. nov. and Dictyobacter arantiisoli sp. nov., belonging to the class Ktedonobacteria.</title>
        <authorList>
            <person name="Yabe S."/>
            <person name="Zheng Y."/>
            <person name="Wang C.M."/>
            <person name="Sakai Y."/>
            <person name="Abe K."/>
            <person name="Yokota A."/>
            <person name="Donadio S."/>
            <person name="Cavaletti L."/>
            <person name="Monciardini P."/>
        </authorList>
    </citation>
    <scope>NUCLEOTIDE SEQUENCE [LARGE SCALE GENOMIC DNA]</scope>
    <source>
        <strain evidence="2 3">SOSP1-9</strain>
    </source>
</reference>
<sequence>MGIIINDFEIILDSPQTTKQPQSQESVKPSPQPKPRIEPVDIEQIVRHFEQRRSRVRAD</sequence>
<evidence type="ECO:0000256" key="1">
    <source>
        <dbReference type="SAM" id="MobiDB-lite"/>
    </source>
</evidence>
<gene>
    <name evidence="2" type="ORF">KSZ_56320</name>
</gene>
<proteinExistence type="predicted"/>
<protein>
    <submittedName>
        <fullName evidence="2">Uncharacterized protein</fullName>
    </submittedName>
</protein>
<evidence type="ECO:0000313" key="3">
    <source>
        <dbReference type="Proteomes" id="UP000635565"/>
    </source>
</evidence>
<feature type="region of interest" description="Disordered" evidence="1">
    <location>
        <begin position="9"/>
        <end position="45"/>
    </location>
</feature>
<keyword evidence="3" id="KW-1185">Reference proteome</keyword>
<dbReference type="RefSeq" id="WP_201365167.1">
    <property type="nucleotide sequence ID" value="NZ_BNJJ01000018.1"/>
</dbReference>
<feature type="compositionally biased region" description="Basic and acidic residues" evidence="1">
    <location>
        <begin position="35"/>
        <end position="45"/>
    </location>
</feature>
<comment type="caution">
    <text evidence="2">The sequence shown here is derived from an EMBL/GenBank/DDBJ whole genome shotgun (WGS) entry which is preliminary data.</text>
</comment>
<dbReference type="EMBL" id="BNJJ01000018">
    <property type="protein sequence ID" value="GHO87626.1"/>
    <property type="molecule type" value="Genomic_DNA"/>
</dbReference>
<name>A0ABQ3VQM5_9CHLR</name>